<reference evidence="1 2" key="1">
    <citation type="submission" date="2018-04" db="EMBL/GenBank/DDBJ databases">
        <authorList>
            <person name="Go L.Y."/>
            <person name="Mitchell J.A."/>
        </authorList>
    </citation>
    <scope>NUCLEOTIDE SEQUENCE [LARGE SCALE GENOMIC DNA]</scope>
    <source>
        <strain evidence="1">ULC066bin1</strain>
    </source>
</reference>
<dbReference type="EMBL" id="QBML01000011">
    <property type="protein sequence ID" value="PZO41502.1"/>
    <property type="molecule type" value="Genomic_DNA"/>
</dbReference>
<dbReference type="AlphaFoldDB" id="A0A2W4WAK0"/>
<proteinExistence type="predicted"/>
<evidence type="ECO:0000313" key="1">
    <source>
        <dbReference type="EMBL" id="PZO41502.1"/>
    </source>
</evidence>
<comment type="caution">
    <text evidence="1">The sequence shown here is derived from an EMBL/GenBank/DDBJ whole genome shotgun (WGS) entry which is preliminary data.</text>
</comment>
<protein>
    <recommendedName>
        <fullName evidence="3">VWFA domain-containing protein</fullName>
    </recommendedName>
</protein>
<gene>
    <name evidence="1" type="ORF">DCF19_09895</name>
</gene>
<name>A0A2W4WAK0_9CYAN</name>
<organism evidence="1 2">
    <name type="scientific">Pseudanabaena frigida</name>
    <dbReference type="NCBI Taxonomy" id="945775"/>
    <lineage>
        <taxon>Bacteria</taxon>
        <taxon>Bacillati</taxon>
        <taxon>Cyanobacteriota</taxon>
        <taxon>Cyanophyceae</taxon>
        <taxon>Pseudanabaenales</taxon>
        <taxon>Pseudanabaenaceae</taxon>
        <taxon>Pseudanabaena</taxon>
    </lineage>
</organism>
<sequence length="257" mass="27780">MTNINDLFQSALDDGSLSNESLQALTVYDLGAQIQAGLGIHVDDVMSSEVVLVTIMPDDSGSIQYAGNAQAVRGGHNSVIDALTSSQQQDNILIHNRYLNGTILYPYCPIAQAIRMDTKNYYPNKGTPLYDQTVVLLGTVLAKSQEFSDNGVPVRTVTLIITDGDDCGSVRHGAKDVAAIAKDLLRMENHIIAAMGIDDNSTDFRKVFKEMGIRDEWILTPANSDGEIRKAFQVFSQSAMRVSQSAANFNSLGGFGG</sequence>
<accession>A0A2W4WAK0</accession>
<evidence type="ECO:0008006" key="3">
    <source>
        <dbReference type="Google" id="ProtNLM"/>
    </source>
</evidence>
<reference evidence="1 2" key="2">
    <citation type="submission" date="2018-06" db="EMBL/GenBank/DDBJ databases">
        <title>Metagenomic assembly of (sub)arctic Cyanobacteria and their associated microbiome from non-axenic cultures.</title>
        <authorList>
            <person name="Baurain D."/>
        </authorList>
    </citation>
    <scope>NUCLEOTIDE SEQUENCE [LARGE SCALE GENOMIC DNA]</scope>
    <source>
        <strain evidence="1">ULC066bin1</strain>
    </source>
</reference>
<evidence type="ECO:0000313" key="2">
    <source>
        <dbReference type="Proteomes" id="UP000249467"/>
    </source>
</evidence>
<dbReference type="Proteomes" id="UP000249467">
    <property type="component" value="Unassembled WGS sequence"/>
</dbReference>